<keyword evidence="4 5" id="KW-0472">Membrane</keyword>
<organism evidence="7 8">
    <name type="scientific">Halopseudomonas formosensis</name>
    <dbReference type="NCBI Taxonomy" id="1002526"/>
    <lineage>
        <taxon>Bacteria</taxon>
        <taxon>Pseudomonadati</taxon>
        <taxon>Pseudomonadota</taxon>
        <taxon>Gammaproteobacteria</taxon>
        <taxon>Pseudomonadales</taxon>
        <taxon>Pseudomonadaceae</taxon>
        <taxon>Halopseudomonas</taxon>
    </lineage>
</organism>
<dbReference type="OrthoDB" id="9811701at2"/>
<reference evidence="7 8" key="1">
    <citation type="submission" date="2016-10" db="EMBL/GenBank/DDBJ databases">
        <authorList>
            <person name="de Groot N.N."/>
        </authorList>
    </citation>
    <scope>NUCLEOTIDE SEQUENCE [LARGE SCALE GENOMIC DNA]</scope>
    <source>
        <strain evidence="7 8">JCM 18415</strain>
    </source>
</reference>
<dbReference type="InterPro" id="IPR007300">
    <property type="entry name" value="CidB/LrgB"/>
</dbReference>
<name>A0A1I6BP31_9GAMM</name>
<keyword evidence="2 5" id="KW-0812">Transmembrane</keyword>
<dbReference type="Proteomes" id="UP000242815">
    <property type="component" value="Unassembled WGS sequence"/>
</dbReference>
<reference evidence="9" key="2">
    <citation type="submission" date="2023-07" db="EMBL/GenBank/DDBJ databases">
        <authorList>
            <person name="de Witt J."/>
        </authorList>
    </citation>
    <scope>NUCLEOTIDE SEQUENCE [LARGE SCALE GENOMIC DNA]</scope>
    <source>
        <strain evidence="9">FZJ</strain>
    </source>
</reference>
<evidence type="ECO:0000256" key="4">
    <source>
        <dbReference type="ARBA" id="ARBA00023136"/>
    </source>
</evidence>
<feature type="transmembrane region" description="Helical" evidence="5">
    <location>
        <begin position="154"/>
        <end position="176"/>
    </location>
</feature>
<dbReference type="RefSeq" id="WP_090538765.1">
    <property type="nucleotide sequence ID" value="NZ_FOYD01000005.1"/>
</dbReference>
<dbReference type="AlphaFoldDB" id="A0A1I6BP31"/>
<feature type="transmembrane region" description="Helical" evidence="5">
    <location>
        <begin position="97"/>
        <end position="123"/>
    </location>
</feature>
<dbReference type="Pfam" id="PF04172">
    <property type="entry name" value="LrgB"/>
    <property type="match status" value="1"/>
</dbReference>
<accession>A0A1I6BP31</accession>
<dbReference type="EMBL" id="JAVRDO010000002">
    <property type="protein sequence ID" value="MDX9686342.1"/>
    <property type="molecule type" value="Genomic_DNA"/>
</dbReference>
<dbReference type="GO" id="GO:0016020">
    <property type="term" value="C:membrane"/>
    <property type="evidence" value="ECO:0007669"/>
    <property type="project" value="UniProtKB-SubCell"/>
</dbReference>
<evidence type="ECO:0000313" key="6">
    <source>
        <dbReference type="EMBL" id="MDX9686342.1"/>
    </source>
</evidence>
<protein>
    <submittedName>
        <fullName evidence="6">LrgB family protein</fullName>
    </submittedName>
    <submittedName>
        <fullName evidence="7">TIGR00659 family protein</fullName>
    </submittedName>
</protein>
<evidence type="ECO:0000256" key="3">
    <source>
        <dbReference type="ARBA" id="ARBA00022989"/>
    </source>
</evidence>
<evidence type="ECO:0000313" key="9">
    <source>
        <dbReference type="Proteomes" id="UP001281217"/>
    </source>
</evidence>
<keyword evidence="9" id="KW-1185">Reference proteome</keyword>
<reference evidence="6" key="3">
    <citation type="submission" date="2024-05" db="EMBL/GenBank/DDBJ databases">
        <authorList>
            <person name="de Witt J."/>
        </authorList>
    </citation>
    <scope>NUCLEOTIDE SEQUENCE</scope>
    <source>
        <strain evidence="6">FZJ</strain>
    </source>
</reference>
<feature type="transmembrane region" description="Helical" evidence="5">
    <location>
        <begin position="38"/>
        <end position="56"/>
    </location>
</feature>
<dbReference type="PANTHER" id="PTHR30249:SF0">
    <property type="entry name" value="PLASTIDAL GLYCOLATE_GLYCERATE TRANSLOCATOR 1, CHLOROPLASTIC"/>
    <property type="match status" value="1"/>
</dbReference>
<feature type="transmembrane region" description="Helical" evidence="5">
    <location>
        <begin position="68"/>
        <end position="88"/>
    </location>
</feature>
<feature type="transmembrane region" description="Helical" evidence="5">
    <location>
        <begin position="212"/>
        <end position="238"/>
    </location>
</feature>
<evidence type="ECO:0000313" key="8">
    <source>
        <dbReference type="Proteomes" id="UP000242815"/>
    </source>
</evidence>
<evidence type="ECO:0000313" key="7">
    <source>
        <dbReference type="EMBL" id="SFQ82617.1"/>
    </source>
</evidence>
<evidence type="ECO:0000256" key="5">
    <source>
        <dbReference type="SAM" id="Phobius"/>
    </source>
</evidence>
<dbReference type="Proteomes" id="UP001281217">
    <property type="component" value="Unassembled WGS sequence"/>
</dbReference>
<sequence length="239" mass="25351">MNALMAAWSAVVAHPLFLIGLTLGVYQLGQALYERTRMALLHPLIVAIALLIPALWLLGLEYPAYRDAVFPLTMLLAPATVALGVPLYHNLRRIRQYFWPVMISLLVGGVFVTVLTILLAWLLGADFPMLMTLAPKSLTTPIAMVVADQLGGMAALAAGFVMYTAVLGALMGPWLLSVTGVTLPSARGMALGLAAHAVGTSRALEESEETGAFAALAMSLMGIGTALLLPLAVTLWLML</sequence>
<gene>
    <name evidence="6" type="ORF">RED13_000731</name>
    <name evidence="7" type="ORF">SAMN05216578_10567</name>
</gene>
<evidence type="ECO:0000256" key="1">
    <source>
        <dbReference type="ARBA" id="ARBA00004141"/>
    </source>
</evidence>
<feature type="transmembrane region" description="Helical" evidence="5">
    <location>
        <begin position="6"/>
        <end position="26"/>
    </location>
</feature>
<dbReference type="PANTHER" id="PTHR30249">
    <property type="entry name" value="PUTATIVE SEROTONIN TRANSPORTER"/>
    <property type="match status" value="1"/>
</dbReference>
<keyword evidence="3 5" id="KW-1133">Transmembrane helix</keyword>
<comment type="subcellular location">
    <subcellularLocation>
        <location evidence="1">Membrane</location>
        <topology evidence="1">Multi-pass membrane protein</topology>
    </subcellularLocation>
</comment>
<proteinExistence type="predicted"/>
<evidence type="ECO:0000256" key="2">
    <source>
        <dbReference type="ARBA" id="ARBA00022692"/>
    </source>
</evidence>
<dbReference type="STRING" id="1002526.SAMN05216578_10567"/>
<dbReference type="EMBL" id="FOYD01000005">
    <property type="protein sequence ID" value="SFQ82617.1"/>
    <property type="molecule type" value="Genomic_DNA"/>
</dbReference>